<proteinExistence type="predicted"/>
<keyword evidence="2" id="KW-1185">Reference proteome</keyword>
<accession>A0A3P7Y6B9</accession>
<reference evidence="1 2" key="1">
    <citation type="submission" date="2018-11" db="EMBL/GenBank/DDBJ databases">
        <authorList>
            <consortium name="Pathogen Informatics"/>
        </authorList>
    </citation>
    <scope>NUCLEOTIDE SEQUENCE [LARGE SCALE GENOMIC DNA]</scope>
</reference>
<organism evidence="2 3">
    <name type="scientific">Heligmosomoides polygyrus</name>
    <name type="common">Parasitic roundworm</name>
    <dbReference type="NCBI Taxonomy" id="6339"/>
    <lineage>
        <taxon>Eukaryota</taxon>
        <taxon>Metazoa</taxon>
        <taxon>Ecdysozoa</taxon>
        <taxon>Nematoda</taxon>
        <taxon>Chromadorea</taxon>
        <taxon>Rhabditida</taxon>
        <taxon>Rhabditina</taxon>
        <taxon>Rhabditomorpha</taxon>
        <taxon>Strongyloidea</taxon>
        <taxon>Heligmosomidae</taxon>
        <taxon>Heligmosomoides</taxon>
    </lineage>
</organism>
<dbReference type="AlphaFoldDB" id="A0A183FQK9"/>
<sequence>MENETQENRQSSAFGVSESLAGVVGEDVLLVLSDTCCACGRLNIVFAHFPSIKYLCERFVDVALEQARYDRIRRRAQPLVLRATERCGAQLAMWEIC</sequence>
<accession>A0A183FQK9</accession>
<evidence type="ECO:0000313" key="1">
    <source>
        <dbReference type="EMBL" id="VDO83280.1"/>
    </source>
</evidence>
<reference evidence="3" key="2">
    <citation type="submission" date="2019-09" db="UniProtKB">
        <authorList>
            <consortium name="WormBaseParasite"/>
        </authorList>
    </citation>
    <scope>IDENTIFICATION</scope>
</reference>
<gene>
    <name evidence="1" type="ORF">HPBE_LOCUS10026</name>
</gene>
<name>A0A183FQK9_HELPZ</name>
<dbReference type="Proteomes" id="UP000050761">
    <property type="component" value="Unassembled WGS sequence"/>
</dbReference>
<dbReference type="EMBL" id="UZAH01026624">
    <property type="protein sequence ID" value="VDO83280.1"/>
    <property type="molecule type" value="Genomic_DNA"/>
</dbReference>
<evidence type="ECO:0000313" key="2">
    <source>
        <dbReference type="Proteomes" id="UP000050761"/>
    </source>
</evidence>
<dbReference type="WBParaSite" id="HPBE_0001002501-mRNA-1">
    <property type="protein sequence ID" value="HPBE_0001002501-mRNA-1"/>
    <property type="gene ID" value="HPBE_0001002501"/>
</dbReference>
<protein>
    <submittedName>
        <fullName evidence="3">Saposin B-type domain-containing protein</fullName>
    </submittedName>
</protein>
<evidence type="ECO:0000313" key="3">
    <source>
        <dbReference type="WBParaSite" id="HPBE_0001002501-mRNA-1"/>
    </source>
</evidence>